<keyword evidence="1" id="KW-0472">Membrane</keyword>
<dbReference type="Proteomes" id="UP000799779">
    <property type="component" value="Unassembled WGS sequence"/>
</dbReference>
<proteinExistence type="predicted"/>
<organism evidence="2 3">
    <name type="scientific">Amniculicola lignicola CBS 123094</name>
    <dbReference type="NCBI Taxonomy" id="1392246"/>
    <lineage>
        <taxon>Eukaryota</taxon>
        <taxon>Fungi</taxon>
        <taxon>Dikarya</taxon>
        <taxon>Ascomycota</taxon>
        <taxon>Pezizomycotina</taxon>
        <taxon>Dothideomycetes</taxon>
        <taxon>Pleosporomycetidae</taxon>
        <taxon>Pleosporales</taxon>
        <taxon>Amniculicolaceae</taxon>
        <taxon>Amniculicola</taxon>
    </lineage>
</organism>
<evidence type="ECO:0000313" key="2">
    <source>
        <dbReference type="EMBL" id="KAF2008136.1"/>
    </source>
</evidence>
<dbReference type="OrthoDB" id="2989864at2759"/>
<protein>
    <submittedName>
        <fullName evidence="2">Uncharacterized protein</fullName>
    </submittedName>
</protein>
<feature type="transmembrane region" description="Helical" evidence="1">
    <location>
        <begin position="107"/>
        <end position="125"/>
    </location>
</feature>
<keyword evidence="3" id="KW-1185">Reference proteome</keyword>
<keyword evidence="1" id="KW-0812">Transmembrane</keyword>
<feature type="transmembrane region" description="Helical" evidence="1">
    <location>
        <begin position="82"/>
        <end position="100"/>
    </location>
</feature>
<reference evidence="2" key="1">
    <citation type="journal article" date="2020" name="Stud. Mycol.">
        <title>101 Dothideomycetes genomes: a test case for predicting lifestyles and emergence of pathogens.</title>
        <authorList>
            <person name="Haridas S."/>
            <person name="Albert R."/>
            <person name="Binder M."/>
            <person name="Bloem J."/>
            <person name="Labutti K."/>
            <person name="Salamov A."/>
            <person name="Andreopoulos B."/>
            <person name="Baker S."/>
            <person name="Barry K."/>
            <person name="Bills G."/>
            <person name="Bluhm B."/>
            <person name="Cannon C."/>
            <person name="Castanera R."/>
            <person name="Culley D."/>
            <person name="Daum C."/>
            <person name="Ezra D."/>
            <person name="Gonzalez J."/>
            <person name="Henrissat B."/>
            <person name="Kuo A."/>
            <person name="Liang C."/>
            <person name="Lipzen A."/>
            <person name="Lutzoni F."/>
            <person name="Magnuson J."/>
            <person name="Mondo S."/>
            <person name="Nolan M."/>
            <person name="Ohm R."/>
            <person name="Pangilinan J."/>
            <person name="Park H.-J."/>
            <person name="Ramirez L."/>
            <person name="Alfaro M."/>
            <person name="Sun H."/>
            <person name="Tritt A."/>
            <person name="Yoshinaga Y."/>
            <person name="Zwiers L.-H."/>
            <person name="Turgeon B."/>
            <person name="Goodwin S."/>
            <person name="Spatafora J."/>
            <person name="Crous P."/>
            <person name="Grigoriev I."/>
        </authorList>
    </citation>
    <scope>NUCLEOTIDE SEQUENCE</scope>
    <source>
        <strain evidence="2">CBS 123094</strain>
    </source>
</reference>
<dbReference type="Pfam" id="PF14087">
    <property type="entry name" value="DUF4267"/>
    <property type="match status" value="1"/>
</dbReference>
<gene>
    <name evidence="2" type="ORF">P154DRAFT_516855</name>
</gene>
<keyword evidence="1" id="KW-1133">Transmembrane helix</keyword>
<dbReference type="InterPro" id="IPR025363">
    <property type="entry name" value="DUF4267"/>
</dbReference>
<dbReference type="EMBL" id="ML977556">
    <property type="protein sequence ID" value="KAF2008136.1"/>
    <property type="molecule type" value="Genomic_DNA"/>
</dbReference>
<dbReference type="AlphaFoldDB" id="A0A6A5X5H3"/>
<sequence>MSPPFALAHIPTLFVATAVTFGSMIPLFNAEWAITHLGLPRRVAVSKEAQTMMIFGTARATVIGASMLVFYYQGKLVEVDTVMVLLGAYVGAVDAYVCWLEGVQDKTVFRGVSGALIAAWGWFGMTAGA</sequence>
<feature type="transmembrane region" description="Helical" evidence="1">
    <location>
        <begin position="49"/>
        <end position="70"/>
    </location>
</feature>
<evidence type="ECO:0000256" key="1">
    <source>
        <dbReference type="SAM" id="Phobius"/>
    </source>
</evidence>
<feature type="transmembrane region" description="Helical" evidence="1">
    <location>
        <begin position="6"/>
        <end position="28"/>
    </location>
</feature>
<name>A0A6A5X5H3_9PLEO</name>
<evidence type="ECO:0000313" key="3">
    <source>
        <dbReference type="Proteomes" id="UP000799779"/>
    </source>
</evidence>
<accession>A0A6A5X5H3</accession>